<accession>A0A7C3N924</accession>
<comment type="caution">
    <text evidence="3">The sequence shown here is derived from an EMBL/GenBank/DDBJ whole genome shotgun (WGS) entry which is preliminary data.</text>
</comment>
<dbReference type="InterPro" id="IPR008254">
    <property type="entry name" value="Flavodoxin/NO_synth"/>
</dbReference>
<dbReference type="SMART" id="SM00849">
    <property type="entry name" value="Lactamase_B"/>
    <property type="match status" value="1"/>
</dbReference>
<protein>
    <submittedName>
        <fullName evidence="3">FprA family A-type flavoprotein</fullName>
    </submittedName>
</protein>
<evidence type="ECO:0000313" key="3">
    <source>
        <dbReference type="EMBL" id="HFK24303.1"/>
    </source>
</evidence>
<dbReference type="InterPro" id="IPR045761">
    <property type="entry name" value="ODP_dom"/>
</dbReference>
<dbReference type="AlphaFoldDB" id="A0A7C3N924"/>
<dbReference type="GO" id="GO:0046872">
    <property type="term" value="F:metal ion binding"/>
    <property type="evidence" value="ECO:0007669"/>
    <property type="project" value="InterPro"/>
</dbReference>
<dbReference type="GO" id="GO:0010181">
    <property type="term" value="F:FMN binding"/>
    <property type="evidence" value="ECO:0007669"/>
    <property type="project" value="InterPro"/>
</dbReference>
<sequence length="387" mass="45053">MKSFKIDENIFWVGGIDWSLRDFHGYTTERGSTYNSYLIIDEKITLIDTVKHYLFDEFLERIKDVVDPSKIDYIIINHVEMDHSGSLPKILNIAKNAQIVTNPQGEKGLKLHYGENLNIKVIKTKDKLNIGKDNLIFFQTPMVHWPDNMVTYLENRKILFSNDAFGQHYSSFYRFDFENPLDEIIYQAKKYYANIVLPYSQQVQTALNLLKDLEIKIIAPSHGIIWKENISNILKEYQNWSKDPSKKKVVIVYDTMWGSTEIMAKKYYEFFEKEGYEVVLMSLKTNHISDIMTEVLDSSIIGIGTPTLNKQPLPSVSGFLTYLLGLNPKNKKFFIFGSYGWGGEGTKIIKEDLEKYSNNVFLEEKIQYIPKEENIENLKNNIKRSLL</sequence>
<gene>
    <name evidence="3" type="ORF">ENS15_06640</name>
</gene>
<dbReference type="InterPro" id="IPR029039">
    <property type="entry name" value="Flavoprotein-like_sf"/>
</dbReference>
<dbReference type="PANTHER" id="PTHR43717">
    <property type="entry name" value="ANAEROBIC NITRIC OXIDE REDUCTASE FLAVORUBREDOXIN"/>
    <property type="match status" value="1"/>
</dbReference>
<dbReference type="GO" id="GO:0009055">
    <property type="term" value="F:electron transfer activity"/>
    <property type="evidence" value="ECO:0007669"/>
    <property type="project" value="InterPro"/>
</dbReference>
<dbReference type="InterPro" id="IPR016440">
    <property type="entry name" value="Rubredoxin-O_OxRdtase"/>
</dbReference>
<reference evidence="3" key="1">
    <citation type="journal article" date="2020" name="mSystems">
        <title>Genome- and Community-Level Interaction Insights into Carbon Utilization and Element Cycling Functions of Hydrothermarchaeota in Hydrothermal Sediment.</title>
        <authorList>
            <person name="Zhou Z."/>
            <person name="Liu Y."/>
            <person name="Xu W."/>
            <person name="Pan J."/>
            <person name="Luo Z.H."/>
            <person name="Li M."/>
        </authorList>
    </citation>
    <scope>NUCLEOTIDE SEQUENCE [LARGE SCALE GENOMIC DNA]</scope>
    <source>
        <strain evidence="3">SpSt-464</strain>
    </source>
</reference>
<evidence type="ECO:0000259" key="2">
    <source>
        <dbReference type="PROSITE" id="PS50902"/>
    </source>
</evidence>
<dbReference type="Pfam" id="PF19583">
    <property type="entry name" value="ODP"/>
    <property type="match status" value="1"/>
</dbReference>
<feature type="domain" description="Flavodoxin-like" evidence="2">
    <location>
        <begin position="249"/>
        <end position="386"/>
    </location>
</feature>
<name>A0A7C3N924_UNCW3</name>
<dbReference type="Gene3D" id="3.60.15.10">
    <property type="entry name" value="Ribonuclease Z/Hydroxyacylglutathione hydrolase-like"/>
    <property type="match status" value="1"/>
</dbReference>
<proteinExistence type="inferred from homology"/>
<comment type="similarity">
    <text evidence="1">In the N-terminal section; belongs to the zinc metallo-hydrolase group 3 family.</text>
</comment>
<dbReference type="PANTHER" id="PTHR43717:SF1">
    <property type="entry name" value="ANAEROBIC NITRIC OXIDE REDUCTASE FLAVORUBREDOXIN"/>
    <property type="match status" value="1"/>
</dbReference>
<dbReference type="InterPro" id="IPR001279">
    <property type="entry name" value="Metallo-B-lactamas"/>
</dbReference>
<dbReference type="PROSITE" id="PS50902">
    <property type="entry name" value="FLAVODOXIN_LIKE"/>
    <property type="match status" value="1"/>
</dbReference>
<dbReference type="EMBL" id="DSTT01000006">
    <property type="protein sequence ID" value="HFK24303.1"/>
    <property type="molecule type" value="Genomic_DNA"/>
</dbReference>
<dbReference type="SUPFAM" id="SSF52218">
    <property type="entry name" value="Flavoproteins"/>
    <property type="match status" value="1"/>
</dbReference>
<dbReference type="Gene3D" id="3.40.50.360">
    <property type="match status" value="1"/>
</dbReference>
<evidence type="ECO:0000256" key="1">
    <source>
        <dbReference type="ARBA" id="ARBA00007121"/>
    </source>
</evidence>
<dbReference type="PIRSF" id="PIRSF005243">
    <property type="entry name" value="ROO"/>
    <property type="match status" value="1"/>
</dbReference>
<dbReference type="GO" id="GO:0016491">
    <property type="term" value="F:oxidoreductase activity"/>
    <property type="evidence" value="ECO:0007669"/>
    <property type="project" value="InterPro"/>
</dbReference>
<dbReference type="Pfam" id="PF00258">
    <property type="entry name" value="Flavodoxin_1"/>
    <property type="match status" value="1"/>
</dbReference>
<dbReference type="SUPFAM" id="SSF56281">
    <property type="entry name" value="Metallo-hydrolase/oxidoreductase"/>
    <property type="match status" value="1"/>
</dbReference>
<dbReference type="CDD" id="cd07709">
    <property type="entry name" value="flavodiiron_proteins_MBL-fold"/>
    <property type="match status" value="1"/>
</dbReference>
<organism evidence="3">
    <name type="scientific">candidate division WOR-3 bacterium</name>
    <dbReference type="NCBI Taxonomy" id="2052148"/>
    <lineage>
        <taxon>Bacteria</taxon>
        <taxon>Bacteria division WOR-3</taxon>
    </lineage>
</organism>
<dbReference type="InterPro" id="IPR036866">
    <property type="entry name" value="RibonucZ/Hydroxyglut_hydro"/>
</dbReference>